<dbReference type="AlphaFoldDB" id="G0NI86"/>
<protein>
    <submittedName>
        <fullName evidence="1">Uncharacterized protein</fullName>
    </submittedName>
</protein>
<gene>
    <name evidence="1" type="ORF">CAEBREN_20595</name>
</gene>
<reference evidence="2" key="1">
    <citation type="submission" date="2011-07" db="EMBL/GenBank/DDBJ databases">
        <authorList>
            <consortium name="Caenorhabditis brenneri Sequencing and Analysis Consortium"/>
            <person name="Wilson R.K."/>
        </authorList>
    </citation>
    <scope>NUCLEOTIDE SEQUENCE [LARGE SCALE GENOMIC DNA]</scope>
    <source>
        <strain evidence="2">PB2801</strain>
    </source>
</reference>
<dbReference type="InParanoid" id="G0NI86"/>
<proteinExistence type="predicted"/>
<name>G0NI86_CAEBE</name>
<keyword evidence="2" id="KW-1185">Reference proteome</keyword>
<dbReference type="EMBL" id="GL379888">
    <property type="protein sequence ID" value="EGT31683.1"/>
    <property type="molecule type" value="Genomic_DNA"/>
</dbReference>
<sequence>MMIKNSRFVSNGWAAYGKIVEIDETKDLRANRKKQRIISDGWTSYCKIVEIDETEDIWRENAQTSKFTDGWAAYGKIVEIDETESVTSGATWRKLCQTAGRFMTMKVIYRAQSIEATWSARKNQSAQTPFQELFTASHINDGKN</sequence>
<accession>G0NI86</accession>
<organism evidence="2">
    <name type="scientific">Caenorhabditis brenneri</name>
    <name type="common">Nematode worm</name>
    <dbReference type="NCBI Taxonomy" id="135651"/>
    <lineage>
        <taxon>Eukaryota</taxon>
        <taxon>Metazoa</taxon>
        <taxon>Ecdysozoa</taxon>
        <taxon>Nematoda</taxon>
        <taxon>Chromadorea</taxon>
        <taxon>Rhabditida</taxon>
        <taxon>Rhabditina</taxon>
        <taxon>Rhabditomorpha</taxon>
        <taxon>Rhabditoidea</taxon>
        <taxon>Rhabditidae</taxon>
        <taxon>Peloderinae</taxon>
        <taxon>Caenorhabditis</taxon>
    </lineage>
</organism>
<evidence type="ECO:0000313" key="1">
    <source>
        <dbReference type="EMBL" id="EGT31683.1"/>
    </source>
</evidence>
<dbReference type="HOGENOM" id="CLU_1798137_0_0_1"/>
<evidence type="ECO:0000313" key="2">
    <source>
        <dbReference type="Proteomes" id="UP000008068"/>
    </source>
</evidence>
<dbReference type="Proteomes" id="UP000008068">
    <property type="component" value="Unassembled WGS sequence"/>
</dbReference>